<evidence type="ECO:0000256" key="2">
    <source>
        <dbReference type="ARBA" id="ARBA00005988"/>
    </source>
</evidence>
<comment type="similarity">
    <text evidence="2 7">Belongs to the peptidase M14 family.</text>
</comment>
<comment type="cofactor">
    <cofactor evidence="1">
        <name>Zn(2+)</name>
        <dbReference type="ChEBI" id="CHEBI:29105"/>
    </cofactor>
</comment>
<comment type="caution">
    <text evidence="10">The sequence shown here is derived from an EMBL/GenBank/DDBJ whole genome shotgun (WGS) entry which is preliminary data.</text>
</comment>
<evidence type="ECO:0000256" key="5">
    <source>
        <dbReference type="ARBA" id="ARBA00022833"/>
    </source>
</evidence>
<keyword evidence="3" id="KW-0645">Protease</keyword>
<dbReference type="Gene3D" id="3.40.630.10">
    <property type="entry name" value="Zn peptidases"/>
    <property type="match status" value="1"/>
</dbReference>
<keyword evidence="5" id="KW-0862">Zinc</keyword>
<comment type="caution">
    <text evidence="7">Lacks conserved residue(s) required for the propagation of feature annotation.</text>
</comment>
<evidence type="ECO:0000256" key="7">
    <source>
        <dbReference type="PROSITE-ProRule" id="PRU01379"/>
    </source>
</evidence>
<evidence type="ECO:0000256" key="1">
    <source>
        <dbReference type="ARBA" id="ARBA00001947"/>
    </source>
</evidence>
<dbReference type="InterPro" id="IPR000834">
    <property type="entry name" value="Peptidase_M14"/>
</dbReference>
<keyword evidence="4 10" id="KW-0378">Hydrolase</keyword>
<dbReference type="PROSITE" id="PS52035">
    <property type="entry name" value="PEPTIDASE_M14"/>
    <property type="match status" value="1"/>
</dbReference>
<dbReference type="SUPFAM" id="SSF53187">
    <property type="entry name" value="Zn-dependent exopeptidases"/>
    <property type="match status" value="1"/>
</dbReference>
<proteinExistence type="inferred from homology"/>
<dbReference type="CDD" id="cd06238">
    <property type="entry name" value="M14-like"/>
    <property type="match status" value="1"/>
</dbReference>
<dbReference type="PANTHER" id="PTHR11705">
    <property type="entry name" value="PROTEASE FAMILY M14 CARBOXYPEPTIDASE A,B"/>
    <property type="match status" value="1"/>
</dbReference>
<gene>
    <name evidence="10" type="ORF">E5L68_009230</name>
</gene>
<accession>A0ABW9JGT1</accession>
<evidence type="ECO:0000313" key="11">
    <source>
        <dbReference type="Proteomes" id="UP001517367"/>
    </source>
</evidence>
<dbReference type="EMBL" id="SRMP02000012">
    <property type="protein sequence ID" value="MFN0291577.1"/>
    <property type="molecule type" value="Genomic_DNA"/>
</dbReference>
<keyword evidence="6" id="KW-0482">Metalloprotease</keyword>
<dbReference type="RefSeq" id="WP_138728175.1">
    <property type="nucleotide sequence ID" value="NZ_SRMP02000012.1"/>
</dbReference>
<dbReference type="SUPFAM" id="SSF52317">
    <property type="entry name" value="Class I glutamine amidotransferase-like"/>
    <property type="match status" value="1"/>
</dbReference>
<protein>
    <submittedName>
        <fullName evidence="10">M14 metallopeptidase family protein</fullName>
        <ecNumber evidence="10">3.4.17.-</ecNumber>
    </submittedName>
</protein>
<keyword evidence="10" id="KW-0121">Carboxypeptidase</keyword>
<feature type="compositionally biased region" description="Basic and acidic residues" evidence="8">
    <location>
        <begin position="694"/>
        <end position="703"/>
    </location>
</feature>
<dbReference type="InterPro" id="IPR029062">
    <property type="entry name" value="Class_I_gatase-like"/>
</dbReference>
<dbReference type="Pfam" id="PF00246">
    <property type="entry name" value="Peptidase_M14"/>
    <property type="match status" value="1"/>
</dbReference>
<dbReference type="SMART" id="SM00631">
    <property type="entry name" value="Zn_pept"/>
    <property type="match status" value="1"/>
</dbReference>
<evidence type="ECO:0000256" key="3">
    <source>
        <dbReference type="ARBA" id="ARBA00022670"/>
    </source>
</evidence>
<dbReference type="PANTHER" id="PTHR11705:SF143">
    <property type="entry name" value="SLL0236 PROTEIN"/>
    <property type="match status" value="1"/>
</dbReference>
<dbReference type="GO" id="GO:0004180">
    <property type="term" value="F:carboxypeptidase activity"/>
    <property type="evidence" value="ECO:0007669"/>
    <property type="project" value="UniProtKB-KW"/>
</dbReference>
<evidence type="ECO:0000313" key="10">
    <source>
        <dbReference type="EMBL" id="MFN0291577.1"/>
    </source>
</evidence>
<feature type="region of interest" description="Disordered" evidence="8">
    <location>
        <begin position="694"/>
        <end position="715"/>
    </location>
</feature>
<reference evidence="10 11" key="1">
    <citation type="submission" date="2024-12" db="EMBL/GenBank/DDBJ databases">
        <authorList>
            <person name="Hu S."/>
        </authorList>
    </citation>
    <scope>NUCLEOTIDE SEQUENCE [LARGE SCALE GENOMIC DNA]</scope>
    <source>
        <strain evidence="10 11">P-25</strain>
    </source>
</reference>
<keyword evidence="11" id="KW-1185">Reference proteome</keyword>
<feature type="domain" description="Peptidase M14" evidence="9">
    <location>
        <begin position="34"/>
        <end position="347"/>
    </location>
</feature>
<dbReference type="EC" id="3.4.17.-" evidence="10"/>
<evidence type="ECO:0000256" key="6">
    <source>
        <dbReference type="ARBA" id="ARBA00023049"/>
    </source>
</evidence>
<evidence type="ECO:0000259" key="9">
    <source>
        <dbReference type="PROSITE" id="PS52035"/>
    </source>
</evidence>
<evidence type="ECO:0000256" key="8">
    <source>
        <dbReference type="SAM" id="MobiDB-lite"/>
    </source>
</evidence>
<dbReference type="Proteomes" id="UP001517367">
    <property type="component" value="Unassembled WGS sequence"/>
</dbReference>
<name>A0ABW9JGT1_9SPHI</name>
<sequence>MKRSLLILWFGIITIPLFAQIQSPDSFLGYELGTHFSAHQKVVDYFKEIAAKAENVKLQSYGKTYEGRELLFAIVSDPANMERLEQIRTNNIAISNNDKSVKLAKQPVTVWLSYNVHGNEANSTETAMKVLYTLAEAKDEQTKAWLKNTVVIIDPCLNPDGRERYVNYFNSVVGTVPNPDPAAREHYEPWPGGRSNHYYFDLNRDWAWQTQIESEQRLKQYHQWLPQVHVDFHEQGYNEPYYFAPAAEPIHQAVTPWQREFQVIVGKNNAKYFDEKGWQYFTKERFDLLYPSYGDTYPLYNGAIGMTYEQGGIRAGLAIVTADGDTLTLKDRISHHFTTSMSTIEVASAHAEKLVTEFRKFFEQSLTPATAYKSYVIKAQNISRLRKLAALLQKNKISYAFGSEKGDRTLTGYNYETQKTEAFKIERNDMIINVAQKHGVLANILFEPQTFVTDSNTYDITAWALPYAYGLNAYGLKDAFSGTYNFIEDAKKAPLTVAKPYAWVLPWGSIEDAKTLMLLQQNNIKVRMAEQAFTIGGVNYKAGTLLVYRAENEKKIQKFQSLITQLLNENNVSFQVLSSGYVEKGKDFGSSSYRLLMQPKVAVLSGQETSTQSLGEIWHFFEQELNYPISILNVATAANLDINKINTLIVPDGYYADKLAEQLAPWVSAGGKLILLEDAIAAFVGKKPFQIKRKDEPKSDAAKDNTQSYSSRDHDDFSNSIPGAIYKVYLDQTHPLSYGIGKYYYTLKTDANIYETLENGYNIGLLKPDSYVAGVAGAKVKAKIASGMLYGDQEIGKGKVLYISTGLIFRQFWEGGKQMLVNGVFLR</sequence>
<evidence type="ECO:0000256" key="4">
    <source>
        <dbReference type="ARBA" id="ARBA00022801"/>
    </source>
</evidence>
<organism evidence="10 11">
    <name type="scientific">Pedobacter helvus</name>
    <dbReference type="NCBI Taxonomy" id="2563444"/>
    <lineage>
        <taxon>Bacteria</taxon>
        <taxon>Pseudomonadati</taxon>
        <taxon>Bacteroidota</taxon>
        <taxon>Sphingobacteriia</taxon>
        <taxon>Sphingobacteriales</taxon>
        <taxon>Sphingobacteriaceae</taxon>
        <taxon>Pedobacter</taxon>
    </lineage>
</organism>